<feature type="non-terminal residue" evidence="8">
    <location>
        <position position="1"/>
    </location>
</feature>
<proteinExistence type="predicted"/>
<dbReference type="InterPro" id="IPR035976">
    <property type="entry name" value="Sushi/SCR/CCP_sf"/>
</dbReference>
<comment type="caution">
    <text evidence="5">Lacks conserved residue(s) required for the propagation of feature annotation.</text>
</comment>
<dbReference type="CDD" id="cd00033">
    <property type="entry name" value="CCP"/>
    <property type="match status" value="6"/>
</dbReference>
<keyword evidence="2" id="KW-0677">Repeat</keyword>
<feature type="domain" description="Sushi" evidence="7">
    <location>
        <begin position="563"/>
        <end position="634"/>
    </location>
</feature>
<dbReference type="PANTHER" id="PTHR19325:SF555">
    <property type="entry name" value="HIG-ANCHORING SCAFFOLD PROTEIN, ISOFORM G"/>
    <property type="match status" value="1"/>
</dbReference>
<dbReference type="Proteomes" id="UP000792457">
    <property type="component" value="Unassembled WGS sequence"/>
</dbReference>
<dbReference type="InterPro" id="IPR000436">
    <property type="entry name" value="Sushi_SCR_CCP_dom"/>
</dbReference>
<protein>
    <recommendedName>
        <fullName evidence="7">Sushi domain-containing protein</fullName>
    </recommendedName>
</protein>
<gene>
    <name evidence="8" type="ORF">J437_LFUL001343</name>
</gene>
<feature type="compositionally biased region" description="Gly residues" evidence="6">
    <location>
        <begin position="907"/>
        <end position="919"/>
    </location>
</feature>
<feature type="domain" description="Sushi" evidence="7">
    <location>
        <begin position="451"/>
        <end position="503"/>
    </location>
</feature>
<keyword evidence="4" id="KW-0325">Glycoprotein</keyword>
<dbReference type="Pfam" id="PF00084">
    <property type="entry name" value="Sushi"/>
    <property type="match status" value="7"/>
</dbReference>
<dbReference type="SMART" id="SM00032">
    <property type="entry name" value="CCP"/>
    <property type="match status" value="8"/>
</dbReference>
<feature type="domain" description="Sushi" evidence="7">
    <location>
        <begin position="290"/>
        <end position="347"/>
    </location>
</feature>
<feature type="disulfide bond" evidence="5">
    <location>
        <begin position="378"/>
        <end position="405"/>
    </location>
</feature>
<evidence type="ECO:0000256" key="1">
    <source>
        <dbReference type="ARBA" id="ARBA00022659"/>
    </source>
</evidence>
<evidence type="ECO:0000256" key="2">
    <source>
        <dbReference type="ARBA" id="ARBA00022737"/>
    </source>
</evidence>
<feature type="compositionally biased region" description="Basic and acidic residues" evidence="6">
    <location>
        <begin position="921"/>
        <end position="930"/>
    </location>
</feature>
<dbReference type="Gene3D" id="2.10.70.10">
    <property type="entry name" value="Complement Module, domain 1"/>
    <property type="match status" value="8"/>
</dbReference>
<feature type="compositionally biased region" description="Basic residues" evidence="6">
    <location>
        <begin position="937"/>
        <end position="953"/>
    </location>
</feature>
<keyword evidence="9" id="KW-1185">Reference proteome</keyword>
<accession>A0A8K0JUR2</accession>
<dbReference type="EMBL" id="KZ308150">
    <property type="protein sequence ID" value="KAG8223021.1"/>
    <property type="molecule type" value="Genomic_DNA"/>
</dbReference>
<keyword evidence="3 5" id="KW-1015">Disulfide bond</keyword>
<feature type="domain" description="Sushi" evidence="7">
    <location>
        <begin position="504"/>
        <end position="562"/>
    </location>
</feature>
<reference evidence="8" key="1">
    <citation type="submission" date="2013-04" db="EMBL/GenBank/DDBJ databases">
        <authorList>
            <person name="Qu J."/>
            <person name="Murali S.C."/>
            <person name="Bandaranaike D."/>
            <person name="Bellair M."/>
            <person name="Blankenburg K."/>
            <person name="Chao H."/>
            <person name="Dinh H."/>
            <person name="Doddapaneni H."/>
            <person name="Downs B."/>
            <person name="Dugan-Rocha S."/>
            <person name="Elkadiri S."/>
            <person name="Gnanaolivu R.D."/>
            <person name="Hernandez B."/>
            <person name="Javaid M."/>
            <person name="Jayaseelan J.C."/>
            <person name="Lee S."/>
            <person name="Li M."/>
            <person name="Ming W."/>
            <person name="Munidasa M."/>
            <person name="Muniz J."/>
            <person name="Nguyen L."/>
            <person name="Ongeri F."/>
            <person name="Osuji N."/>
            <person name="Pu L.-L."/>
            <person name="Puazo M."/>
            <person name="Qu C."/>
            <person name="Quiroz J."/>
            <person name="Raj R."/>
            <person name="Weissenberger G."/>
            <person name="Xin Y."/>
            <person name="Zou X."/>
            <person name="Han Y."/>
            <person name="Richards S."/>
            <person name="Worley K."/>
            <person name="Muzny D."/>
            <person name="Gibbs R."/>
        </authorList>
    </citation>
    <scope>NUCLEOTIDE SEQUENCE</scope>
    <source>
        <strain evidence="8">Sampled in the wild</strain>
    </source>
</reference>
<feature type="domain" description="Sushi" evidence="7">
    <location>
        <begin position="348"/>
        <end position="407"/>
    </location>
</feature>
<organism evidence="8 9">
    <name type="scientific">Ladona fulva</name>
    <name type="common">Scarce chaser dragonfly</name>
    <name type="synonym">Libellula fulva</name>
    <dbReference type="NCBI Taxonomy" id="123851"/>
    <lineage>
        <taxon>Eukaryota</taxon>
        <taxon>Metazoa</taxon>
        <taxon>Ecdysozoa</taxon>
        <taxon>Arthropoda</taxon>
        <taxon>Hexapoda</taxon>
        <taxon>Insecta</taxon>
        <taxon>Pterygota</taxon>
        <taxon>Palaeoptera</taxon>
        <taxon>Odonata</taxon>
        <taxon>Epiprocta</taxon>
        <taxon>Anisoptera</taxon>
        <taxon>Libelluloidea</taxon>
        <taxon>Libellulidae</taxon>
        <taxon>Ladona</taxon>
    </lineage>
</organism>
<name>A0A8K0JUR2_LADFU</name>
<feature type="disulfide bond" evidence="5">
    <location>
        <begin position="318"/>
        <end position="345"/>
    </location>
</feature>
<evidence type="ECO:0000256" key="3">
    <source>
        <dbReference type="ARBA" id="ARBA00023157"/>
    </source>
</evidence>
<dbReference type="PANTHER" id="PTHR19325">
    <property type="entry name" value="COMPLEMENT COMPONENT-RELATED SUSHI DOMAIN-CONTAINING"/>
    <property type="match status" value="1"/>
</dbReference>
<dbReference type="InterPro" id="IPR050350">
    <property type="entry name" value="Compl-Cell_Adhes-Reg"/>
</dbReference>
<feature type="domain" description="Sushi" evidence="7">
    <location>
        <begin position="58"/>
        <end position="116"/>
    </location>
</feature>
<feature type="region of interest" description="Disordered" evidence="6">
    <location>
        <begin position="887"/>
        <end position="953"/>
    </location>
</feature>
<evidence type="ECO:0000313" key="9">
    <source>
        <dbReference type="Proteomes" id="UP000792457"/>
    </source>
</evidence>
<evidence type="ECO:0000256" key="4">
    <source>
        <dbReference type="ARBA" id="ARBA00023180"/>
    </source>
</evidence>
<comment type="caution">
    <text evidence="8">The sequence shown here is derived from an EMBL/GenBank/DDBJ whole genome shotgun (WGS) entry which is preliminary data.</text>
</comment>
<evidence type="ECO:0000256" key="5">
    <source>
        <dbReference type="PROSITE-ProRule" id="PRU00302"/>
    </source>
</evidence>
<evidence type="ECO:0000259" key="7">
    <source>
        <dbReference type="PROSITE" id="PS50923"/>
    </source>
</evidence>
<sequence>MIDAYRSPGEFRMSGNSISKLYIDSTIRVVWVLSISAMMMCINSSDASFSVAFSISDRECEELSAPDEGWVRLTGRLFGDRAVYSCREGLRVVGLATRVCRADGTWSGSGPPQCKDNGKLLHLLYCTVPPTMDHARHNAPPEQATFAVGTTLEYQCLPGYSTLGFPRAKCLAIDSPSGGSGMMSGGGQRASWYGPDITCERKFNASRSCGPPSPIPNGWAESECLTFGCHATYRCADGFQLHVPTTSSASAAVPSGGGSAQLGIIRPASERHCTADGSWAPKELPSCVPVQCPTPENPPNGKAIYTSCSYNSVVSYECKYGFMLVGEPTRRCGVDRLWAGEQPECKEINCGHPGPLYNGWLENIEGGTTLGASIIFRCHEGMRLVGNTSTVCQVDGKWRYPVPQCLAPCVVPSVPHGRVILNGTAPPALASSTSPPPAPRKRSGYTVTVSMSTTTPPSPLPPPVVQHGEVLTVVCEPRYELSHNNSPITCNNGTWTYIPRCQPARCKYLPKAPRNGMVIAPKIEHGMKARFKCKDGYALKGGDNVTECRFGNWTGEMPFCQEVYCPFPGYIDHGKVMLVGNMGLYDYRHYVRKVTNNKQIMYDCIRGYVLAEGPPGATCIGGKWSPKQLPRCVPGKHPRLRWSRSVNESDWDNNNKSSILLPLLYKQSSDYTNPYAGKKINLKENILGGLNIARTHELLMRLANEFNAENIRLKKSSYDRRRRSIFTDEESLLSKEELEKKEFETKERLLLDKLPSSGTLGDLFRGLTLSNEEMLNGASNVQHATTPAAIYKQWDKDENLAAKRRRRKRSVEALLRKHAKWLGGFIGEKREKRNIDEDEIERENVVFRPYPVGLETLNEYRLNGGTAMEFDWGRARRALRADHIVRNHQHSMSHGNEGPGVRRKGKGGGGRGENGGNGEEGGEKSGEKKGGGGGGKKGGKKKKGKKKGGKGKK</sequence>
<dbReference type="PROSITE" id="PS50923">
    <property type="entry name" value="SUSHI"/>
    <property type="match status" value="8"/>
</dbReference>
<feature type="disulfide bond" evidence="5">
    <location>
        <begin position="533"/>
        <end position="560"/>
    </location>
</feature>
<keyword evidence="1 5" id="KW-0768">Sushi</keyword>
<dbReference type="OrthoDB" id="5804959at2759"/>
<feature type="domain" description="Sushi" evidence="7">
    <location>
        <begin position="207"/>
        <end position="289"/>
    </location>
</feature>
<evidence type="ECO:0000313" key="8">
    <source>
        <dbReference type="EMBL" id="KAG8223021.1"/>
    </source>
</evidence>
<dbReference type="AlphaFoldDB" id="A0A8K0JUR2"/>
<feature type="domain" description="Sushi" evidence="7">
    <location>
        <begin position="124"/>
        <end position="201"/>
    </location>
</feature>
<evidence type="ECO:0000256" key="6">
    <source>
        <dbReference type="SAM" id="MobiDB-lite"/>
    </source>
</evidence>
<dbReference type="SUPFAM" id="SSF57535">
    <property type="entry name" value="Complement control module/SCR domain"/>
    <property type="match status" value="8"/>
</dbReference>
<reference evidence="8" key="2">
    <citation type="submission" date="2017-10" db="EMBL/GenBank/DDBJ databases">
        <title>Ladona fulva Genome sequencing and assembly.</title>
        <authorList>
            <person name="Murali S."/>
            <person name="Richards S."/>
            <person name="Bandaranaike D."/>
            <person name="Bellair M."/>
            <person name="Blankenburg K."/>
            <person name="Chao H."/>
            <person name="Dinh H."/>
            <person name="Doddapaneni H."/>
            <person name="Dugan-Rocha S."/>
            <person name="Elkadiri S."/>
            <person name="Gnanaolivu R."/>
            <person name="Hernandez B."/>
            <person name="Skinner E."/>
            <person name="Javaid M."/>
            <person name="Lee S."/>
            <person name="Li M."/>
            <person name="Ming W."/>
            <person name="Munidasa M."/>
            <person name="Muniz J."/>
            <person name="Nguyen L."/>
            <person name="Hughes D."/>
            <person name="Osuji N."/>
            <person name="Pu L.-L."/>
            <person name="Puazo M."/>
            <person name="Qu C."/>
            <person name="Quiroz J."/>
            <person name="Raj R."/>
            <person name="Weissenberger G."/>
            <person name="Xin Y."/>
            <person name="Zou X."/>
            <person name="Han Y."/>
            <person name="Worley K."/>
            <person name="Muzny D."/>
            <person name="Gibbs R."/>
        </authorList>
    </citation>
    <scope>NUCLEOTIDE SEQUENCE</scope>
    <source>
        <strain evidence="8">Sampled in the wild</strain>
    </source>
</reference>